<accession>A0ABY2BQL4</accession>
<proteinExistence type="predicted"/>
<name>A0ABY2BQL4_9ACTN</name>
<gene>
    <name evidence="1" type="ORF">EV644_103406</name>
</gene>
<dbReference type="Proteomes" id="UP000295818">
    <property type="component" value="Unassembled WGS sequence"/>
</dbReference>
<sequence length="133" mass="14423">MPTNSLLTARTRSISIAASPRAVFELVTDPAALPRWAPGVARAVRVEGDDWILENDQGETRLTVRTSRDHGTVDLLTAENQGVFTRVLPNGAGSEYQFTLMFPAEVADDAVAEQLAIVEAELEAVRALCEEQS</sequence>
<organism evidence="1 2">
    <name type="scientific">Kribbella orskensis</name>
    <dbReference type="NCBI Taxonomy" id="2512216"/>
    <lineage>
        <taxon>Bacteria</taxon>
        <taxon>Bacillati</taxon>
        <taxon>Actinomycetota</taxon>
        <taxon>Actinomycetes</taxon>
        <taxon>Propionibacteriales</taxon>
        <taxon>Kribbellaceae</taxon>
        <taxon>Kribbella</taxon>
    </lineage>
</organism>
<dbReference type="InterPro" id="IPR023393">
    <property type="entry name" value="START-like_dom_sf"/>
</dbReference>
<dbReference type="Gene3D" id="3.30.530.20">
    <property type="match status" value="1"/>
</dbReference>
<dbReference type="EMBL" id="SLWM01000003">
    <property type="protein sequence ID" value="TCO27704.1"/>
    <property type="molecule type" value="Genomic_DNA"/>
</dbReference>
<dbReference type="Pfam" id="PF10604">
    <property type="entry name" value="Polyketide_cyc2"/>
    <property type="match status" value="1"/>
</dbReference>
<dbReference type="RefSeq" id="WP_132189894.1">
    <property type="nucleotide sequence ID" value="NZ_SLWM01000003.1"/>
</dbReference>
<dbReference type="InterPro" id="IPR019587">
    <property type="entry name" value="Polyketide_cyclase/dehydratase"/>
</dbReference>
<reference evidence="1 2" key="1">
    <citation type="journal article" date="2015" name="Stand. Genomic Sci.">
        <title>Genomic Encyclopedia of Bacterial and Archaeal Type Strains, Phase III: the genomes of soil and plant-associated and newly described type strains.</title>
        <authorList>
            <person name="Whitman W.B."/>
            <person name="Woyke T."/>
            <person name="Klenk H.P."/>
            <person name="Zhou Y."/>
            <person name="Lilburn T.G."/>
            <person name="Beck B.J."/>
            <person name="De Vos P."/>
            <person name="Vandamme P."/>
            <person name="Eisen J.A."/>
            <person name="Garrity G."/>
            <person name="Hugenholtz P."/>
            <person name="Kyrpides N.C."/>
        </authorList>
    </citation>
    <scope>NUCLEOTIDE SEQUENCE [LARGE SCALE GENOMIC DNA]</scope>
    <source>
        <strain evidence="1 2">VKM Ac-2538</strain>
    </source>
</reference>
<evidence type="ECO:0000313" key="2">
    <source>
        <dbReference type="Proteomes" id="UP000295818"/>
    </source>
</evidence>
<protein>
    <submittedName>
        <fullName evidence="1">Polyketide cyclase/dehydrase/lipid transport protein</fullName>
    </submittedName>
</protein>
<evidence type="ECO:0000313" key="1">
    <source>
        <dbReference type="EMBL" id="TCO27704.1"/>
    </source>
</evidence>
<comment type="caution">
    <text evidence="1">The sequence shown here is derived from an EMBL/GenBank/DDBJ whole genome shotgun (WGS) entry which is preliminary data.</text>
</comment>
<keyword evidence="2" id="KW-1185">Reference proteome</keyword>
<dbReference type="SUPFAM" id="SSF55961">
    <property type="entry name" value="Bet v1-like"/>
    <property type="match status" value="1"/>
</dbReference>